<dbReference type="AlphaFoldDB" id="A0A2T6ZG67"/>
<evidence type="ECO:0000313" key="2">
    <source>
        <dbReference type="EMBL" id="PUU74490.1"/>
    </source>
</evidence>
<keyword evidence="1" id="KW-0472">Membrane</keyword>
<reference evidence="2 3" key="1">
    <citation type="submission" date="2017-04" db="EMBL/GenBank/DDBJ databases">
        <title>Draft genome sequence of Tuber borchii Vittad., a whitish edible truffle.</title>
        <authorList>
            <consortium name="DOE Joint Genome Institute"/>
            <person name="Murat C."/>
            <person name="Kuo A."/>
            <person name="Barry K.W."/>
            <person name="Clum A."/>
            <person name="Dockter R.B."/>
            <person name="Fauchery L."/>
            <person name="Iotti M."/>
            <person name="Kohler A."/>
            <person name="Labutti K."/>
            <person name="Lindquist E.A."/>
            <person name="Lipzen A."/>
            <person name="Ohm R.A."/>
            <person name="Wang M."/>
            <person name="Grigoriev I.V."/>
            <person name="Zambonelli A."/>
            <person name="Martin F.M."/>
        </authorList>
    </citation>
    <scope>NUCLEOTIDE SEQUENCE [LARGE SCALE GENOMIC DNA]</scope>
    <source>
        <strain evidence="2 3">Tbo3840</strain>
    </source>
</reference>
<dbReference type="EMBL" id="NESQ01000297">
    <property type="protein sequence ID" value="PUU74490.1"/>
    <property type="molecule type" value="Genomic_DNA"/>
</dbReference>
<evidence type="ECO:0000313" key="3">
    <source>
        <dbReference type="Proteomes" id="UP000244722"/>
    </source>
</evidence>
<organism evidence="2 3">
    <name type="scientific">Tuber borchii</name>
    <name type="common">White truffle</name>
    <dbReference type="NCBI Taxonomy" id="42251"/>
    <lineage>
        <taxon>Eukaryota</taxon>
        <taxon>Fungi</taxon>
        <taxon>Dikarya</taxon>
        <taxon>Ascomycota</taxon>
        <taxon>Pezizomycotina</taxon>
        <taxon>Pezizomycetes</taxon>
        <taxon>Pezizales</taxon>
        <taxon>Tuberaceae</taxon>
        <taxon>Tuber</taxon>
    </lineage>
</organism>
<evidence type="ECO:0000256" key="1">
    <source>
        <dbReference type="SAM" id="Phobius"/>
    </source>
</evidence>
<feature type="transmembrane region" description="Helical" evidence="1">
    <location>
        <begin position="45"/>
        <end position="64"/>
    </location>
</feature>
<dbReference type="Proteomes" id="UP000244722">
    <property type="component" value="Unassembled WGS sequence"/>
</dbReference>
<proteinExistence type="predicted"/>
<name>A0A2T6ZG67_TUBBO</name>
<sequence length="124" mass="13965">MALCRLLVEIAKTREKEHEYTVRLVSLFHQMQDSRLRGRASMQRTSLTNALSIVSALGAGMVGFTPLHRDTPPPPAPLPLPPSLYCIIMLTVWWTKKTIHTPSSKGTNVYRVYVPDTAQYNCLL</sequence>
<protein>
    <submittedName>
        <fullName evidence="2">Uncharacterized protein</fullName>
    </submittedName>
</protein>
<comment type="caution">
    <text evidence="2">The sequence shown here is derived from an EMBL/GenBank/DDBJ whole genome shotgun (WGS) entry which is preliminary data.</text>
</comment>
<feature type="transmembrane region" description="Helical" evidence="1">
    <location>
        <begin position="76"/>
        <end position="95"/>
    </location>
</feature>
<gene>
    <name evidence="2" type="ORF">B9Z19DRAFT_1092805</name>
</gene>
<keyword evidence="1" id="KW-0812">Transmembrane</keyword>
<accession>A0A2T6ZG67</accession>
<keyword evidence="1" id="KW-1133">Transmembrane helix</keyword>
<keyword evidence="3" id="KW-1185">Reference proteome</keyword>